<evidence type="ECO:0000313" key="3">
    <source>
        <dbReference type="Proteomes" id="UP000445144"/>
    </source>
</evidence>
<dbReference type="EMBL" id="CACVBR010000022">
    <property type="protein sequence ID" value="CAA7196346.1"/>
    <property type="molecule type" value="Genomic_DNA"/>
</dbReference>
<dbReference type="SUPFAM" id="SSF52777">
    <property type="entry name" value="CoA-dependent acyltransferases"/>
    <property type="match status" value="2"/>
</dbReference>
<protein>
    <submittedName>
        <fullName evidence="2">Surfactin synthase subunit 2</fullName>
    </submittedName>
</protein>
<dbReference type="AlphaFoldDB" id="A0A6N4XBG4"/>
<name>A0A6N4XBG4_9FLAO</name>
<dbReference type="InterPro" id="IPR023213">
    <property type="entry name" value="CAT-like_dom_sf"/>
</dbReference>
<dbReference type="RefSeq" id="WP_162033195.1">
    <property type="nucleotide sequence ID" value="NZ_CACVBR010000022.1"/>
</dbReference>
<reference evidence="2 3" key="1">
    <citation type="submission" date="2020-01" db="EMBL/GenBank/DDBJ databases">
        <authorList>
            <person name="Rodrigo-Torres L."/>
            <person name="Arahal R. D."/>
            <person name="Lucena T."/>
        </authorList>
    </citation>
    <scope>NUCLEOTIDE SEQUENCE [LARGE SCALE GENOMIC DNA]</scope>
    <source>
        <strain evidence="2 3">CECT 9293</strain>
    </source>
</reference>
<organism evidence="2 3">
    <name type="scientific">Chryseobacterium potabilaquae</name>
    <dbReference type="NCBI Taxonomy" id="2675057"/>
    <lineage>
        <taxon>Bacteria</taxon>
        <taxon>Pseudomonadati</taxon>
        <taxon>Bacteroidota</taxon>
        <taxon>Flavobacteriia</taxon>
        <taxon>Flavobacteriales</taxon>
        <taxon>Weeksellaceae</taxon>
        <taxon>Chryseobacterium group</taxon>
        <taxon>Chryseobacterium</taxon>
    </lineage>
</organism>
<dbReference type="Proteomes" id="UP000445144">
    <property type="component" value="Unassembled WGS sequence"/>
</dbReference>
<evidence type="ECO:0000313" key="2">
    <source>
        <dbReference type="EMBL" id="CAA7196346.1"/>
    </source>
</evidence>
<dbReference type="PANTHER" id="PTHR45398">
    <property type="match status" value="1"/>
</dbReference>
<dbReference type="Pfam" id="PF00668">
    <property type="entry name" value="Condensation"/>
    <property type="match status" value="1"/>
</dbReference>
<dbReference type="GO" id="GO:0003824">
    <property type="term" value="F:catalytic activity"/>
    <property type="evidence" value="ECO:0007669"/>
    <property type="project" value="InterPro"/>
</dbReference>
<feature type="domain" description="Condensation" evidence="1">
    <location>
        <begin position="62"/>
        <end position="449"/>
    </location>
</feature>
<accession>A0A6N4XBG4</accession>
<evidence type="ECO:0000259" key="1">
    <source>
        <dbReference type="Pfam" id="PF00668"/>
    </source>
</evidence>
<dbReference type="Gene3D" id="3.30.559.10">
    <property type="entry name" value="Chloramphenicol acetyltransferase-like domain"/>
    <property type="match status" value="1"/>
</dbReference>
<gene>
    <name evidence="2" type="primary">srfAB_1</name>
    <name evidence="2" type="ORF">CHRY9293_02443</name>
</gene>
<dbReference type="InterPro" id="IPR001242">
    <property type="entry name" value="Condensation_dom"/>
</dbReference>
<dbReference type="Gene3D" id="3.30.559.30">
    <property type="entry name" value="Nonribosomal peptide synthetase, condensation domain"/>
    <property type="match status" value="1"/>
</dbReference>
<sequence>MQNINDFYNELTNLNISINLFDDNLEVFYEQDTENINEYLILIKENKAQLVDFLTKRKKNLNEIPLSPAQRNILFKCLQGGSSSYNMSQIFKVDKSFSDIEKIKENFNYITNKHEALKMKLSNKNGKYFFIVDNNSSQVDIFDNVEHSLVTDYVYSTFDLEKNLVKLGIFKNENEIFLCLVLHHIIGDDKSLSIIQKDFLDFINGVSVDHNLVEHFTDYLTYLQNERETINRSKGFWVEKMSNIKRNQSNSFNILHKSETPISKNGYFSFKLNNKIQRNLFPRLIASLSFTIKNLFNKHYVIFTVPFSTRDILSHHQQVGYYINQLPLGIDSDSHRIEELIMNVRNEIFEYNDHKLYPFSSIMSGIGISHELFNISVVLLNEISENIADNRFEAVKSEVIQNVSLKNDIAFEFLYDENETTLTLHVEYNDNFIETNNMEKLINKAYEYLLETE</sequence>
<dbReference type="PANTHER" id="PTHR45398:SF1">
    <property type="entry name" value="ENZYME, PUTATIVE (JCVI)-RELATED"/>
    <property type="match status" value="1"/>
</dbReference>
<keyword evidence="3" id="KW-1185">Reference proteome</keyword>
<proteinExistence type="predicted"/>